<dbReference type="EMBL" id="CCDP010000001">
    <property type="protein sequence ID" value="CDQ38571.1"/>
    <property type="molecule type" value="Genomic_DNA"/>
</dbReference>
<dbReference type="Gene3D" id="3.60.110.10">
    <property type="entry name" value="Carbon-nitrogen hydrolase"/>
    <property type="match status" value="1"/>
</dbReference>
<evidence type="ECO:0000259" key="2">
    <source>
        <dbReference type="PROSITE" id="PS51186"/>
    </source>
</evidence>
<name>A0A024Q9G7_9BACI</name>
<dbReference type="eggNOG" id="COG0388">
    <property type="taxonomic scope" value="Bacteria"/>
</dbReference>
<dbReference type="InterPro" id="IPR036526">
    <property type="entry name" value="C-N_Hydrolase_sf"/>
</dbReference>
<dbReference type="Pfam" id="PF00795">
    <property type="entry name" value="CN_hydrolase"/>
    <property type="match status" value="1"/>
</dbReference>
<dbReference type="InterPro" id="IPR000182">
    <property type="entry name" value="GNAT_dom"/>
</dbReference>
<dbReference type="PROSITE" id="PS51186">
    <property type="entry name" value="GNAT"/>
    <property type="match status" value="1"/>
</dbReference>
<dbReference type="PANTHER" id="PTHR23088:SF50">
    <property type="entry name" value="HYDROLASE YHCX"/>
    <property type="match status" value="1"/>
</dbReference>
<evidence type="ECO:0000313" key="4">
    <source>
        <dbReference type="Proteomes" id="UP000028875"/>
    </source>
</evidence>
<evidence type="ECO:0000259" key="1">
    <source>
        <dbReference type="PROSITE" id="PS50263"/>
    </source>
</evidence>
<evidence type="ECO:0000313" key="3">
    <source>
        <dbReference type="EMBL" id="CDQ38571.1"/>
    </source>
</evidence>
<feature type="domain" description="CN hydrolase" evidence="1">
    <location>
        <begin position="231"/>
        <end position="486"/>
    </location>
</feature>
<sequence>MMTETKIDVSTFEKKIVIREIESQDIDVIVRIAQIGFDNPDIAFEKKHYESHIRIFPEGQVCVLYNGQIIGSSSSLIVNYEDYGDDHSIDDISGGGYITNHNPNGNHLYGIDVVVHPDFRHLKIGRRLYKERRKLCKKLNLKSIIFGGRIPNYHKYADVLTAEEYVEQVRDQQIYDPVLIFQLMNGFEIRGVKANYLLEDEASLKYATILEWKNIDHVPADRQYYQHAMPVRISMIQYGLRNMQYFEEFASQCEYFISLASKKRSDFAVLPEALTLQLLSFLGEKVPSKQIRSLTKYTEAYVKLFSDLAIRYSINIIAGSHFIEETDSIYNVSFLFHRNGKIDKQYKLHITADERKWWGIKPGSTMDVFDTDCGKIAILIGYDILFPELARKVVENGADILFTPYTVEDQQGYARIRCCAQARAIENQVYTVTTGMTGHLSRVYRMNAQYTQSSIFSPSDLGFGHNGVVTESDFNVEMTIYGELDLELIRRNREVGTVTPLKDRRTTIY</sequence>
<proteinExistence type="predicted"/>
<dbReference type="SUPFAM" id="SSF56317">
    <property type="entry name" value="Carbon-nitrogen hydrolase"/>
    <property type="match status" value="1"/>
</dbReference>
<dbReference type="InterPro" id="IPR016181">
    <property type="entry name" value="Acyl_CoA_acyltransferase"/>
</dbReference>
<dbReference type="SUPFAM" id="SSF55729">
    <property type="entry name" value="Acyl-CoA N-acyltransferases (Nat)"/>
    <property type="match status" value="1"/>
</dbReference>
<dbReference type="AlphaFoldDB" id="A0A024Q9G7"/>
<organism evidence="3 4">
    <name type="scientific">Virgibacillus massiliensis</name>
    <dbReference type="NCBI Taxonomy" id="1462526"/>
    <lineage>
        <taxon>Bacteria</taxon>
        <taxon>Bacillati</taxon>
        <taxon>Bacillota</taxon>
        <taxon>Bacilli</taxon>
        <taxon>Bacillales</taxon>
        <taxon>Bacillaceae</taxon>
        <taxon>Virgibacillus</taxon>
    </lineage>
</organism>
<accession>A0A024Q9G7</accession>
<reference evidence="4" key="2">
    <citation type="submission" date="2014-05" db="EMBL/GenBank/DDBJ databases">
        <title>Draft genome sequence of Virgibacillus massiliensis Vm-5.</title>
        <authorList>
            <person name="Khelaifia S."/>
            <person name="Croce O."/>
            <person name="Lagier J.C."/>
            <person name="Raoult D."/>
        </authorList>
    </citation>
    <scope>NUCLEOTIDE SEQUENCE [LARGE SCALE GENOMIC DNA]</scope>
    <source>
        <strain evidence="4">Vm-5</strain>
    </source>
</reference>
<feature type="domain" description="N-acetyltransferase" evidence="2">
    <location>
        <begin position="16"/>
        <end position="216"/>
    </location>
</feature>
<keyword evidence="4" id="KW-1185">Reference proteome</keyword>
<dbReference type="Proteomes" id="UP000028875">
    <property type="component" value="Unassembled WGS sequence"/>
</dbReference>
<reference evidence="3 4" key="1">
    <citation type="submission" date="2014-03" db="EMBL/GenBank/DDBJ databases">
        <authorList>
            <person name="Urmite Genomes U."/>
        </authorList>
    </citation>
    <scope>NUCLEOTIDE SEQUENCE [LARGE SCALE GENOMIC DNA]</scope>
    <source>
        <strain evidence="3 4">Vm-5</strain>
    </source>
</reference>
<dbReference type="InterPro" id="IPR003010">
    <property type="entry name" value="C-N_Hydrolase"/>
</dbReference>
<comment type="caution">
    <text evidence="3">The sequence shown here is derived from an EMBL/GenBank/DDBJ whole genome shotgun (WGS) entry which is preliminary data.</text>
</comment>
<protein>
    <submittedName>
        <fullName evidence="3">Formamidase</fullName>
    </submittedName>
</protein>
<gene>
    <name evidence="3" type="ORF">BN990_00842</name>
</gene>
<dbReference type="PROSITE" id="PS50263">
    <property type="entry name" value="CN_HYDROLASE"/>
    <property type="match status" value="1"/>
</dbReference>
<dbReference type="CDD" id="cd07574">
    <property type="entry name" value="nitrilase_Rim1_like"/>
    <property type="match status" value="1"/>
</dbReference>
<dbReference type="Gene3D" id="3.40.630.30">
    <property type="match status" value="1"/>
</dbReference>
<dbReference type="CDD" id="cd04301">
    <property type="entry name" value="NAT_SF"/>
    <property type="match status" value="1"/>
</dbReference>
<dbReference type="GO" id="GO:0016747">
    <property type="term" value="F:acyltransferase activity, transferring groups other than amino-acyl groups"/>
    <property type="evidence" value="ECO:0007669"/>
    <property type="project" value="InterPro"/>
</dbReference>
<dbReference type="RefSeq" id="WP_370459164.1">
    <property type="nucleotide sequence ID" value="NZ_BNER01000001.1"/>
</dbReference>
<dbReference type="PANTHER" id="PTHR23088">
    <property type="entry name" value="NITRILASE-RELATED"/>
    <property type="match status" value="1"/>
</dbReference>
<dbReference type="Pfam" id="PF00583">
    <property type="entry name" value="Acetyltransf_1"/>
    <property type="match status" value="1"/>
</dbReference>
<dbReference type="STRING" id="1462526.BN990_00842"/>